<evidence type="ECO:0000313" key="3">
    <source>
        <dbReference type="EMBL" id="CAB4196226.1"/>
    </source>
</evidence>
<protein>
    <submittedName>
        <fullName evidence="2">Essential recombination function protein</fullName>
    </submittedName>
</protein>
<sequence>MNADTIKAIIATREQIGSLGKSAMNPHGRYKYVSIDSYYEKVSTTAAKNGLAWVVSETGFEVMSEVGKTGIIKATYDVALMHSSGAYIPKFTTLTIIHPIQGAQTVGSAMSYLDKVFMRQLFSVATGEKDSDADETNPDDIIGIGLAPPKKDTAPKFETEQAEKTLTTAGEMAETLEDLKKCWSDNYMGRNFLREHDPEALKRATDLFSKRRNEFEKETNNGN</sequence>
<dbReference type="InterPro" id="IPR007499">
    <property type="entry name" value="ERF_bacteria_virus"/>
</dbReference>
<organism evidence="2">
    <name type="scientific">uncultured Caudovirales phage</name>
    <dbReference type="NCBI Taxonomy" id="2100421"/>
    <lineage>
        <taxon>Viruses</taxon>
        <taxon>Duplodnaviria</taxon>
        <taxon>Heunggongvirae</taxon>
        <taxon>Uroviricota</taxon>
        <taxon>Caudoviricetes</taxon>
        <taxon>Peduoviridae</taxon>
        <taxon>Maltschvirus</taxon>
        <taxon>Maltschvirus maltsch</taxon>
    </lineage>
</organism>
<dbReference type="EMBL" id="LR797379">
    <property type="protein sequence ID" value="CAB4211841.1"/>
    <property type="molecule type" value="Genomic_DNA"/>
</dbReference>
<name>A0A6J5QFT9_9CAUD</name>
<gene>
    <name evidence="2" type="ORF">UFOVP1070_21</name>
    <name evidence="3" type="ORF">UFOVP1302_63</name>
    <name evidence="4" type="ORF">UFOVP1416_49</name>
    <name evidence="1" type="ORF">UFOVP895_66</name>
</gene>
<evidence type="ECO:0000313" key="1">
    <source>
        <dbReference type="EMBL" id="CAB4169679.1"/>
    </source>
</evidence>
<evidence type="ECO:0000313" key="2">
    <source>
        <dbReference type="EMBL" id="CAB4181226.1"/>
    </source>
</evidence>
<accession>A0A6J5QFT9</accession>
<dbReference type="EMBL" id="LR797017">
    <property type="protein sequence ID" value="CAB4181226.1"/>
    <property type="molecule type" value="Genomic_DNA"/>
</dbReference>
<evidence type="ECO:0000313" key="4">
    <source>
        <dbReference type="EMBL" id="CAB4211841.1"/>
    </source>
</evidence>
<dbReference type="Pfam" id="PF04404">
    <property type="entry name" value="ERF"/>
    <property type="match status" value="1"/>
</dbReference>
<proteinExistence type="predicted"/>
<reference evidence="2" key="1">
    <citation type="submission" date="2020-05" db="EMBL/GenBank/DDBJ databases">
        <authorList>
            <person name="Chiriac C."/>
            <person name="Salcher M."/>
            <person name="Ghai R."/>
            <person name="Kavagutti S V."/>
        </authorList>
    </citation>
    <scope>NUCLEOTIDE SEQUENCE</scope>
</reference>
<dbReference type="EMBL" id="LR797245">
    <property type="protein sequence ID" value="CAB4196226.1"/>
    <property type="molecule type" value="Genomic_DNA"/>
</dbReference>
<dbReference type="EMBL" id="LR796842">
    <property type="protein sequence ID" value="CAB4169679.1"/>
    <property type="molecule type" value="Genomic_DNA"/>
</dbReference>